<dbReference type="Gene3D" id="3.10.20.30">
    <property type="match status" value="1"/>
</dbReference>
<dbReference type="Pfam" id="PF02597">
    <property type="entry name" value="ThiS"/>
    <property type="match status" value="1"/>
</dbReference>
<dbReference type="NCBIfam" id="TIGR01683">
    <property type="entry name" value="thiS"/>
    <property type="match status" value="1"/>
</dbReference>
<dbReference type="CDD" id="cd00565">
    <property type="entry name" value="Ubl_ThiS"/>
    <property type="match status" value="1"/>
</dbReference>
<keyword evidence="2" id="KW-1185">Reference proteome</keyword>
<dbReference type="InterPro" id="IPR012675">
    <property type="entry name" value="Beta-grasp_dom_sf"/>
</dbReference>
<dbReference type="InterPro" id="IPR003749">
    <property type="entry name" value="ThiS/MoaD-like"/>
</dbReference>
<reference evidence="1 2" key="1">
    <citation type="submission" date="2018-10" db="EMBL/GenBank/DDBJ databases">
        <title>Genomic Encyclopedia of Archaeal and Bacterial Type Strains, Phase II (KMG-II): from individual species to whole genera.</title>
        <authorList>
            <person name="Goeker M."/>
        </authorList>
    </citation>
    <scope>NUCLEOTIDE SEQUENCE [LARGE SCALE GENOMIC DNA]</scope>
    <source>
        <strain evidence="1 2">DSM 15149</strain>
    </source>
</reference>
<gene>
    <name evidence="1" type="ORF">BDD30_3929</name>
</gene>
<organism evidence="1 2">
    <name type="scientific">Photorhabdus asymbiotica</name>
    <dbReference type="NCBI Taxonomy" id="291112"/>
    <lineage>
        <taxon>Bacteria</taxon>
        <taxon>Pseudomonadati</taxon>
        <taxon>Pseudomonadota</taxon>
        <taxon>Gammaproteobacteria</taxon>
        <taxon>Enterobacterales</taxon>
        <taxon>Morganellaceae</taxon>
        <taxon>Photorhabdus</taxon>
    </lineage>
</organism>
<dbReference type="EMBL" id="RBLJ01000005">
    <property type="protein sequence ID" value="RKS54365.1"/>
    <property type="molecule type" value="Genomic_DNA"/>
</dbReference>
<dbReference type="RefSeq" id="WP_012776582.1">
    <property type="nucleotide sequence ID" value="NC_012962.1"/>
</dbReference>
<dbReference type="Proteomes" id="UP000280955">
    <property type="component" value="Unassembled WGS sequence"/>
</dbReference>
<evidence type="ECO:0000313" key="2">
    <source>
        <dbReference type="Proteomes" id="UP000280955"/>
    </source>
</evidence>
<sequence length="66" mass="7195">MKITVNDQTIEITAPLVVQQLLEQLGQMQPGTSLAINQTIIPRSEWNTYPVNDGDSILLFQAIAGG</sequence>
<name>A0ABX9SGF6_9GAMM</name>
<dbReference type="PANTHER" id="PTHR34472">
    <property type="entry name" value="SULFUR CARRIER PROTEIN THIS"/>
    <property type="match status" value="1"/>
</dbReference>
<accession>A0ABX9SGF6</accession>
<dbReference type="InterPro" id="IPR016155">
    <property type="entry name" value="Mopterin_synth/thiamin_S_b"/>
</dbReference>
<protein>
    <submittedName>
        <fullName evidence="1">Sulfur carrier protein ThiS</fullName>
    </submittedName>
</protein>
<dbReference type="PANTHER" id="PTHR34472:SF1">
    <property type="entry name" value="SULFUR CARRIER PROTEIN THIS"/>
    <property type="match status" value="1"/>
</dbReference>
<dbReference type="SUPFAM" id="SSF54285">
    <property type="entry name" value="MoaD/ThiS"/>
    <property type="match status" value="1"/>
</dbReference>
<proteinExistence type="predicted"/>
<dbReference type="InterPro" id="IPR010035">
    <property type="entry name" value="Thi_S"/>
</dbReference>
<evidence type="ECO:0000313" key="1">
    <source>
        <dbReference type="EMBL" id="RKS54365.1"/>
    </source>
</evidence>
<comment type="caution">
    <text evidence="1">The sequence shown here is derived from an EMBL/GenBank/DDBJ whole genome shotgun (WGS) entry which is preliminary data.</text>
</comment>